<reference evidence="1" key="2">
    <citation type="journal article" date="2022" name="New Phytol.">
        <title>Evolutionary transition to the ectomycorrhizal habit in the genomes of a hyperdiverse lineage of mushroom-forming fungi.</title>
        <authorList>
            <person name="Looney B."/>
            <person name="Miyauchi S."/>
            <person name="Morin E."/>
            <person name="Drula E."/>
            <person name="Courty P.E."/>
            <person name="Kohler A."/>
            <person name="Kuo A."/>
            <person name="LaButti K."/>
            <person name="Pangilinan J."/>
            <person name="Lipzen A."/>
            <person name="Riley R."/>
            <person name="Andreopoulos W."/>
            <person name="He G."/>
            <person name="Johnson J."/>
            <person name="Nolan M."/>
            <person name="Tritt A."/>
            <person name="Barry K.W."/>
            <person name="Grigoriev I.V."/>
            <person name="Nagy L.G."/>
            <person name="Hibbett D."/>
            <person name="Henrissat B."/>
            <person name="Matheny P.B."/>
            <person name="Labbe J."/>
            <person name="Martin F.M."/>
        </authorList>
    </citation>
    <scope>NUCLEOTIDE SEQUENCE</scope>
    <source>
        <strain evidence="1">HHB10654</strain>
    </source>
</reference>
<evidence type="ECO:0000313" key="2">
    <source>
        <dbReference type="Proteomes" id="UP000814140"/>
    </source>
</evidence>
<evidence type="ECO:0000313" key="1">
    <source>
        <dbReference type="EMBL" id="KAI0066244.1"/>
    </source>
</evidence>
<dbReference type="EMBL" id="MU277193">
    <property type="protein sequence ID" value="KAI0066244.1"/>
    <property type="molecule type" value="Genomic_DNA"/>
</dbReference>
<comment type="caution">
    <text evidence="1">The sequence shown here is derived from an EMBL/GenBank/DDBJ whole genome shotgun (WGS) entry which is preliminary data.</text>
</comment>
<keyword evidence="2" id="KW-1185">Reference proteome</keyword>
<sequence>MAKDRDMPPGTNYVGWIRLRDAFDLTDEELRAHAVDDNIDPNTPRGELIEKLFDGRVRIPRLPRRRGVYAPHSVSNARGSNNSRARHAPTSSPRADVAGPVEHDEGNSSMFSRAFNYFFGDSSKDAATPLVDEPTVDTADDGGLSSQFVSAPEPLVKEGLFQTLLSAFSPARRDPSKTLHTSAAHKAARAARMARGQIASGSSDGSNNDGDSAESERRSASTDMTDVYRDHNGVYARQSSPVAGPSTSTRKRDRADDEDGEDDTEIHTPAPKRLKSAMHGGNPASTASTSKVPLRNGAQRLSTASRHQVHFASQAEIIPSAESSGNATVEPLAANATAESSVANDIAGPPPGNAAAQSSAGDAFASLSQDNTPTWPPYNVYRRARPGKLKRQPAFWYVHGRDILHSKTRLLPAHPPSPPPPDIDSHFVGDRNDAEESIQRHLEMIRDADCNAASEDPEPLPEDEQEQHEYHTFARHWTQDDDNNRMAHEWWGVKEFTPVLRRENRRRAEAVAAGAPLGPRTYPIVHWQDQKDLLLKWQAQRAERWTQEHGRAISEEEQGAEEEEQEEGYFPRQILEPEPMDYDSDWSESDCKKPNPTKDYAPDFRPTRRLGRSDFWEML</sequence>
<gene>
    <name evidence="1" type="ORF">BV25DRAFT_1523410</name>
</gene>
<name>A0ACB8TBQ0_9AGAM</name>
<protein>
    <submittedName>
        <fullName evidence="1">Uncharacterized protein</fullName>
    </submittedName>
</protein>
<reference evidence="1" key="1">
    <citation type="submission" date="2021-03" db="EMBL/GenBank/DDBJ databases">
        <authorList>
            <consortium name="DOE Joint Genome Institute"/>
            <person name="Ahrendt S."/>
            <person name="Looney B.P."/>
            <person name="Miyauchi S."/>
            <person name="Morin E."/>
            <person name="Drula E."/>
            <person name="Courty P.E."/>
            <person name="Chicoki N."/>
            <person name="Fauchery L."/>
            <person name="Kohler A."/>
            <person name="Kuo A."/>
            <person name="Labutti K."/>
            <person name="Pangilinan J."/>
            <person name="Lipzen A."/>
            <person name="Riley R."/>
            <person name="Andreopoulos W."/>
            <person name="He G."/>
            <person name="Johnson J."/>
            <person name="Barry K.W."/>
            <person name="Grigoriev I.V."/>
            <person name="Nagy L."/>
            <person name="Hibbett D."/>
            <person name="Henrissat B."/>
            <person name="Matheny P.B."/>
            <person name="Labbe J."/>
            <person name="Martin F."/>
        </authorList>
    </citation>
    <scope>NUCLEOTIDE SEQUENCE</scope>
    <source>
        <strain evidence="1">HHB10654</strain>
    </source>
</reference>
<accession>A0ACB8TBQ0</accession>
<dbReference type="Proteomes" id="UP000814140">
    <property type="component" value="Unassembled WGS sequence"/>
</dbReference>
<organism evidence="1 2">
    <name type="scientific">Artomyces pyxidatus</name>
    <dbReference type="NCBI Taxonomy" id="48021"/>
    <lineage>
        <taxon>Eukaryota</taxon>
        <taxon>Fungi</taxon>
        <taxon>Dikarya</taxon>
        <taxon>Basidiomycota</taxon>
        <taxon>Agaricomycotina</taxon>
        <taxon>Agaricomycetes</taxon>
        <taxon>Russulales</taxon>
        <taxon>Auriscalpiaceae</taxon>
        <taxon>Artomyces</taxon>
    </lineage>
</organism>
<proteinExistence type="predicted"/>